<keyword evidence="5" id="KW-0175">Coiled coil</keyword>
<dbReference type="AlphaFoldDB" id="A0A131ZTI8"/>
<proteinExistence type="predicted"/>
<comment type="caution">
    <text evidence="7">The sequence shown here is derived from an EMBL/GenBank/DDBJ whole genome shotgun (WGS) entry which is preliminary data.</text>
</comment>
<dbReference type="EMBL" id="JXLN01000872">
    <property type="protein sequence ID" value="KPM01384.1"/>
    <property type="molecule type" value="Genomic_DNA"/>
</dbReference>
<dbReference type="Pfam" id="PF03451">
    <property type="entry name" value="HELP"/>
    <property type="match status" value="1"/>
</dbReference>
<dbReference type="Proteomes" id="UP000616769">
    <property type="component" value="Unassembled WGS sequence"/>
</dbReference>
<dbReference type="GO" id="GO:0000226">
    <property type="term" value="P:microtubule cytoskeleton organization"/>
    <property type="evidence" value="ECO:0007669"/>
    <property type="project" value="TreeGrafter"/>
</dbReference>
<evidence type="ECO:0000256" key="4">
    <source>
        <dbReference type="ARBA" id="ARBA00023212"/>
    </source>
</evidence>
<feature type="compositionally biased region" description="Polar residues" evidence="6">
    <location>
        <begin position="124"/>
        <end position="153"/>
    </location>
</feature>
<feature type="coiled-coil region" evidence="5">
    <location>
        <begin position="34"/>
        <end position="68"/>
    </location>
</feature>
<dbReference type="PANTHER" id="PTHR13720:SF50">
    <property type="entry name" value="ECHINODERM MICROTUBULE-ASSOCIATED PROTEIN-LIKE 2"/>
    <property type="match status" value="1"/>
</dbReference>
<dbReference type="PANTHER" id="PTHR13720">
    <property type="entry name" value="WD-40 REPEAT PROTEIN"/>
    <property type="match status" value="1"/>
</dbReference>
<dbReference type="CDD" id="cd21931">
    <property type="entry name" value="TD_EMAP-like"/>
    <property type="match status" value="1"/>
</dbReference>
<feature type="compositionally biased region" description="Polar residues" evidence="6">
    <location>
        <begin position="89"/>
        <end position="102"/>
    </location>
</feature>
<reference evidence="7 8" key="1">
    <citation type="journal article" date="2015" name="Parasit. Vectors">
        <title>Draft genome of the scabies mite.</title>
        <authorList>
            <person name="Rider S.D.Jr."/>
            <person name="Morgan M.S."/>
            <person name="Arlian L.G."/>
        </authorList>
    </citation>
    <scope>NUCLEOTIDE SEQUENCE [LARGE SCALE GENOMIC DNA]</scope>
    <source>
        <strain evidence="7">Arlian Lab</strain>
    </source>
</reference>
<dbReference type="InterPro" id="IPR005108">
    <property type="entry name" value="HELP"/>
</dbReference>
<feature type="compositionally biased region" description="Low complexity" evidence="6">
    <location>
        <begin position="154"/>
        <end position="169"/>
    </location>
</feature>
<protein>
    <submittedName>
        <fullName evidence="7">WD domain containing protein 14</fullName>
    </submittedName>
</protein>
<dbReference type="Gene3D" id="2.130.10.10">
    <property type="entry name" value="YVTN repeat-like/Quinoprotein amine dehydrogenase"/>
    <property type="match status" value="2"/>
</dbReference>
<evidence type="ECO:0000256" key="2">
    <source>
        <dbReference type="ARBA" id="ARBA00022574"/>
    </source>
</evidence>
<keyword evidence="2" id="KW-0853">WD repeat</keyword>
<dbReference type="VEuPathDB" id="VectorBase:SSCA010651"/>
<keyword evidence="4" id="KW-0963">Cytoplasm</keyword>
<evidence type="ECO:0000256" key="6">
    <source>
        <dbReference type="SAM" id="MobiDB-lite"/>
    </source>
</evidence>
<dbReference type="SUPFAM" id="SSF50978">
    <property type="entry name" value="WD40 repeat-like"/>
    <property type="match status" value="1"/>
</dbReference>
<name>A0A131ZTI8_SARSC</name>
<feature type="compositionally biased region" description="Low complexity" evidence="6">
    <location>
        <begin position="77"/>
        <end position="88"/>
    </location>
</feature>
<gene>
    <name evidence="7" type="ORF">QR98_0004820</name>
</gene>
<dbReference type="InterPro" id="IPR015943">
    <property type="entry name" value="WD40/YVTN_repeat-like_dom_sf"/>
</dbReference>
<evidence type="ECO:0000256" key="3">
    <source>
        <dbReference type="ARBA" id="ARBA00022737"/>
    </source>
</evidence>
<feature type="region of interest" description="Disordered" evidence="6">
    <location>
        <begin position="124"/>
        <end position="169"/>
    </location>
</feature>
<dbReference type="InterPro" id="IPR049813">
    <property type="entry name" value="Elp-1-like_TD"/>
</dbReference>
<dbReference type="InterPro" id="IPR036322">
    <property type="entry name" value="WD40_repeat_dom_sf"/>
</dbReference>
<dbReference type="OrthoDB" id="47802at2759"/>
<evidence type="ECO:0000256" key="1">
    <source>
        <dbReference type="ARBA" id="ARBA00004245"/>
    </source>
</evidence>
<comment type="subcellular location">
    <subcellularLocation>
        <location evidence="1">Cytoplasm</location>
        <location evidence="1">Cytoskeleton</location>
    </subcellularLocation>
</comment>
<evidence type="ECO:0000256" key="5">
    <source>
        <dbReference type="SAM" id="Coils"/>
    </source>
</evidence>
<keyword evidence="4" id="KW-0206">Cytoskeleton</keyword>
<dbReference type="GO" id="GO:0008017">
    <property type="term" value="F:microtubule binding"/>
    <property type="evidence" value="ECO:0007669"/>
    <property type="project" value="TreeGrafter"/>
</dbReference>
<feature type="region of interest" description="Disordered" evidence="6">
    <location>
        <begin position="77"/>
        <end position="102"/>
    </location>
</feature>
<organism evidence="7 8">
    <name type="scientific">Sarcoptes scabiei</name>
    <name type="common">Itch mite</name>
    <name type="synonym">Acarus scabiei</name>
    <dbReference type="NCBI Taxonomy" id="52283"/>
    <lineage>
        <taxon>Eukaryota</taxon>
        <taxon>Metazoa</taxon>
        <taxon>Ecdysozoa</taxon>
        <taxon>Arthropoda</taxon>
        <taxon>Chelicerata</taxon>
        <taxon>Arachnida</taxon>
        <taxon>Acari</taxon>
        <taxon>Acariformes</taxon>
        <taxon>Sarcoptiformes</taxon>
        <taxon>Astigmata</taxon>
        <taxon>Psoroptidia</taxon>
        <taxon>Sarcoptoidea</taxon>
        <taxon>Sarcoptidae</taxon>
        <taxon>Sarcoptinae</taxon>
        <taxon>Sarcoptes</taxon>
    </lineage>
</organism>
<sequence length="263" mass="29568">MDEFIALSTDESFLSNNSSLGGSDQNLHSVFVRFAELEKKITEQNDEIVCLKSTLADVLRRLNQLEGRAIVTTSYHNHNQSLSSQNSNGISKNVPNNRSNSLLKTYGRNLTTLTHHYNGSWNQQFNTGTLSPQSANNRRYQSSTSLQTDQLNGSASCSPSSSPQPSSSSSIWKTYTLNNVTGPPLQRLKLEWVYGYRGKDCRHNLYLLPTGEIVYFLASVVVLYNIDDQIQRHYTGHTSEVRCITIHPNKLLIATGQNNNHDW</sequence>
<dbReference type="GO" id="GO:0072686">
    <property type="term" value="C:mitotic spindle"/>
    <property type="evidence" value="ECO:0007669"/>
    <property type="project" value="TreeGrafter"/>
</dbReference>
<accession>A0A131ZTI8</accession>
<evidence type="ECO:0000313" key="7">
    <source>
        <dbReference type="EMBL" id="KPM01384.1"/>
    </source>
</evidence>
<keyword evidence="3" id="KW-0677">Repeat</keyword>
<dbReference type="InterPro" id="IPR050630">
    <property type="entry name" value="WD_repeat_EMAP"/>
</dbReference>
<evidence type="ECO:0000313" key="8">
    <source>
        <dbReference type="Proteomes" id="UP000616769"/>
    </source>
</evidence>